<evidence type="ECO:0000313" key="1">
    <source>
        <dbReference type="EMBL" id="KAH0461678.1"/>
    </source>
</evidence>
<keyword evidence="2" id="KW-1185">Reference proteome</keyword>
<name>A0AAV7H2C1_DENCH</name>
<sequence length="77" mass="9034">MEWWRRMVKRNTVSVAEKEKPKQEGDGMLQLHDAIQTCEYNDILVMWEILQNSHTELMQDAKPKPTDCKIVVASSHH</sequence>
<organism evidence="1 2">
    <name type="scientific">Dendrobium chrysotoxum</name>
    <name type="common">Orchid</name>
    <dbReference type="NCBI Taxonomy" id="161865"/>
    <lineage>
        <taxon>Eukaryota</taxon>
        <taxon>Viridiplantae</taxon>
        <taxon>Streptophyta</taxon>
        <taxon>Embryophyta</taxon>
        <taxon>Tracheophyta</taxon>
        <taxon>Spermatophyta</taxon>
        <taxon>Magnoliopsida</taxon>
        <taxon>Liliopsida</taxon>
        <taxon>Asparagales</taxon>
        <taxon>Orchidaceae</taxon>
        <taxon>Epidendroideae</taxon>
        <taxon>Malaxideae</taxon>
        <taxon>Dendrobiinae</taxon>
        <taxon>Dendrobium</taxon>
    </lineage>
</organism>
<protein>
    <submittedName>
        <fullName evidence="1">Uncharacterized protein</fullName>
    </submittedName>
</protein>
<gene>
    <name evidence="1" type="ORF">IEQ34_009253</name>
</gene>
<dbReference type="Proteomes" id="UP000775213">
    <property type="component" value="Unassembled WGS sequence"/>
</dbReference>
<dbReference type="PANTHER" id="PTHR33181:SF19">
    <property type="entry name" value="OS04G0658200 PROTEIN"/>
    <property type="match status" value="1"/>
</dbReference>
<reference evidence="1 2" key="1">
    <citation type="journal article" date="2021" name="Hortic Res">
        <title>Chromosome-scale assembly of the Dendrobium chrysotoxum genome enhances the understanding of orchid evolution.</title>
        <authorList>
            <person name="Zhang Y."/>
            <person name="Zhang G.Q."/>
            <person name="Zhang D."/>
            <person name="Liu X.D."/>
            <person name="Xu X.Y."/>
            <person name="Sun W.H."/>
            <person name="Yu X."/>
            <person name="Zhu X."/>
            <person name="Wang Z.W."/>
            <person name="Zhao X."/>
            <person name="Zhong W.Y."/>
            <person name="Chen H."/>
            <person name="Yin W.L."/>
            <person name="Huang T."/>
            <person name="Niu S.C."/>
            <person name="Liu Z.J."/>
        </authorList>
    </citation>
    <scope>NUCLEOTIDE SEQUENCE [LARGE SCALE GENOMIC DNA]</scope>
    <source>
        <strain evidence="1">Lindl</strain>
    </source>
</reference>
<proteinExistence type="predicted"/>
<dbReference type="EMBL" id="JAGFBR010000009">
    <property type="protein sequence ID" value="KAH0461678.1"/>
    <property type="molecule type" value="Genomic_DNA"/>
</dbReference>
<evidence type="ECO:0000313" key="2">
    <source>
        <dbReference type="Proteomes" id="UP000775213"/>
    </source>
</evidence>
<dbReference type="AlphaFoldDB" id="A0AAV7H2C1"/>
<comment type="caution">
    <text evidence="1">The sequence shown here is derived from an EMBL/GenBank/DDBJ whole genome shotgun (WGS) entry which is preliminary data.</text>
</comment>
<dbReference type="PANTHER" id="PTHR33181">
    <property type="entry name" value="OS01G0778500 PROTEIN"/>
    <property type="match status" value="1"/>
</dbReference>
<accession>A0AAV7H2C1</accession>